<protein>
    <submittedName>
        <fullName evidence="2">Uncharacterized protein</fullName>
    </submittedName>
</protein>
<comment type="caution">
    <text evidence="2">The sequence shown here is derived from an EMBL/GenBank/DDBJ whole genome shotgun (WGS) entry which is preliminary data.</text>
</comment>
<reference evidence="2 3" key="1">
    <citation type="journal article" date="2012" name="J. Bacteriol.">
        <title>Draft Genome Sequence of the Extremely Halophilic Archaeon Halogranum salarium B-1T.</title>
        <authorList>
            <person name="Kim K.K."/>
            <person name="Lee K.C."/>
            <person name="Lee J.S."/>
        </authorList>
    </citation>
    <scope>NUCLEOTIDE SEQUENCE [LARGE SCALE GENOMIC DNA]</scope>
    <source>
        <strain evidence="2 3">B-1</strain>
    </source>
</reference>
<feature type="region of interest" description="Disordered" evidence="1">
    <location>
        <begin position="14"/>
        <end position="48"/>
    </location>
</feature>
<proteinExistence type="predicted"/>
<accession>J3JDL2</accession>
<sequence>MTVCQHGIGIRRSLENWGSYHAPATNSTVPDNTRNRQSTTTPPDLAVE</sequence>
<dbReference type="Proteomes" id="UP000007813">
    <property type="component" value="Unassembled WGS sequence"/>
</dbReference>
<evidence type="ECO:0000313" key="3">
    <source>
        <dbReference type="Proteomes" id="UP000007813"/>
    </source>
</evidence>
<evidence type="ECO:0000313" key="2">
    <source>
        <dbReference type="EMBL" id="EJN57586.1"/>
    </source>
</evidence>
<name>J3JDL2_9EURY</name>
<feature type="compositionally biased region" description="Polar residues" evidence="1">
    <location>
        <begin position="24"/>
        <end position="42"/>
    </location>
</feature>
<organism evidence="2 3">
    <name type="scientific">Halogranum salarium B-1</name>
    <dbReference type="NCBI Taxonomy" id="1210908"/>
    <lineage>
        <taxon>Archaea</taxon>
        <taxon>Methanobacteriati</taxon>
        <taxon>Methanobacteriota</taxon>
        <taxon>Stenosarchaea group</taxon>
        <taxon>Halobacteria</taxon>
        <taxon>Halobacteriales</taxon>
        <taxon>Haloferacaceae</taxon>
    </lineage>
</organism>
<dbReference type="AlphaFoldDB" id="J3JDL2"/>
<gene>
    <name evidence="2" type="ORF">HSB1_39470</name>
</gene>
<evidence type="ECO:0000256" key="1">
    <source>
        <dbReference type="SAM" id="MobiDB-lite"/>
    </source>
</evidence>
<dbReference type="EMBL" id="ALJD01000012">
    <property type="protein sequence ID" value="EJN57586.1"/>
    <property type="molecule type" value="Genomic_DNA"/>
</dbReference>